<comment type="caution">
    <text evidence="2">The sequence shown here is derived from an EMBL/GenBank/DDBJ whole genome shotgun (WGS) entry which is preliminary data.</text>
</comment>
<feature type="domain" description="DUF58" evidence="1">
    <location>
        <begin position="45"/>
        <end position="242"/>
    </location>
</feature>
<protein>
    <submittedName>
        <fullName evidence="2">Uncharacterized protein DUF58</fullName>
    </submittedName>
</protein>
<reference evidence="2 3" key="1">
    <citation type="submission" date="2018-04" db="EMBL/GenBank/DDBJ databases">
        <title>Genomic Encyclopedia of Archaeal and Bacterial Type Strains, Phase II (KMG-II): from individual species to whole genera.</title>
        <authorList>
            <person name="Goeker M."/>
        </authorList>
    </citation>
    <scope>NUCLEOTIDE SEQUENCE [LARGE SCALE GENOMIC DNA]</scope>
    <source>
        <strain evidence="2 3">DSM 29329</strain>
    </source>
</reference>
<dbReference type="Pfam" id="PF01882">
    <property type="entry name" value="DUF58"/>
    <property type="match status" value="1"/>
</dbReference>
<proteinExistence type="predicted"/>
<dbReference type="AlphaFoldDB" id="A0A2T6A5A9"/>
<organism evidence="2 3">
    <name type="scientific">Allosediminivita pacifica</name>
    <dbReference type="NCBI Taxonomy" id="1267769"/>
    <lineage>
        <taxon>Bacteria</taxon>
        <taxon>Pseudomonadati</taxon>
        <taxon>Pseudomonadota</taxon>
        <taxon>Alphaproteobacteria</taxon>
        <taxon>Rhodobacterales</taxon>
        <taxon>Paracoccaceae</taxon>
        <taxon>Allosediminivita</taxon>
    </lineage>
</organism>
<sequence length="321" mass="35654">MGMTDPPLSPDHLSRARLRLRKTVPMRGVGSHLRRRAGQSLEFRDYRDYQLGDDIRRVDWRASARKGPARDWVLKLFEAEEQANLMILVDDRAAMRLPDPAEKLLFALWALRALAHVAGEAGDSIVLARMFTSNSRIVSVSGRACASAAEAFAEDLWSSSAASLDATPVFEPNRLRRHLFPASVVVVLSDLLFADEDGSVGAFLKDAQKSWRQVIIQPLDTVDAELASLTTTGGVKVSDTEGRSFGDAVFTPDSQLVRDLRMRLDALRAAHENRWRGPGILYERPFVWPLSPDRTTLADHFRATFLTSDLFRAVSARGGVV</sequence>
<dbReference type="Proteomes" id="UP000244069">
    <property type="component" value="Unassembled WGS sequence"/>
</dbReference>
<dbReference type="InterPro" id="IPR002881">
    <property type="entry name" value="DUF58"/>
</dbReference>
<keyword evidence="3" id="KW-1185">Reference proteome</keyword>
<dbReference type="EMBL" id="QBKN01000040">
    <property type="protein sequence ID" value="PTX39010.1"/>
    <property type="molecule type" value="Genomic_DNA"/>
</dbReference>
<accession>A0A2T6A5A9</accession>
<gene>
    <name evidence="2" type="ORF">C8N44_1403</name>
</gene>
<evidence type="ECO:0000313" key="3">
    <source>
        <dbReference type="Proteomes" id="UP000244069"/>
    </source>
</evidence>
<dbReference type="PANTHER" id="PTHR33608:SF6">
    <property type="entry name" value="BLL2464 PROTEIN"/>
    <property type="match status" value="1"/>
</dbReference>
<evidence type="ECO:0000313" key="2">
    <source>
        <dbReference type="EMBL" id="PTX39010.1"/>
    </source>
</evidence>
<evidence type="ECO:0000259" key="1">
    <source>
        <dbReference type="Pfam" id="PF01882"/>
    </source>
</evidence>
<dbReference type="PANTHER" id="PTHR33608">
    <property type="entry name" value="BLL2464 PROTEIN"/>
    <property type="match status" value="1"/>
</dbReference>
<name>A0A2T6A5A9_9RHOB</name>